<dbReference type="InterPro" id="IPR018484">
    <property type="entry name" value="FGGY_N"/>
</dbReference>
<evidence type="ECO:0000259" key="4">
    <source>
        <dbReference type="Pfam" id="PF00370"/>
    </source>
</evidence>
<dbReference type="Proteomes" id="UP000664122">
    <property type="component" value="Unassembled WGS sequence"/>
</dbReference>
<dbReference type="Pfam" id="PF00370">
    <property type="entry name" value="FGGY_N"/>
    <property type="match status" value="1"/>
</dbReference>
<comment type="similarity">
    <text evidence="1">Belongs to the FGGY kinase family.</text>
</comment>
<feature type="domain" description="Carbohydrate kinase FGGY N-terminal" evidence="4">
    <location>
        <begin position="8"/>
        <end position="241"/>
    </location>
</feature>
<proteinExistence type="inferred from homology"/>
<dbReference type="InterPro" id="IPR043129">
    <property type="entry name" value="ATPase_NBD"/>
</dbReference>
<dbReference type="InterPro" id="IPR049382">
    <property type="entry name" value="FGGY_C_2"/>
</dbReference>
<evidence type="ECO:0000256" key="2">
    <source>
        <dbReference type="ARBA" id="ARBA00022679"/>
    </source>
</evidence>
<dbReference type="InterPro" id="IPR050406">
    <property type="entry name" value="FGGY_Carb_Kinase"/>
</dbReference>
<keyword evidence="3 6" id="KW-0418">Kinase</keyword>
<keyword evidence="7" id="KW-1185">Reference proteome</keyword>
<dbReference type="PANTHER" id="PTHR43095:SF5">
    <property type="entry name" value="XYLULOSE KINASE"/>
    <property type="match status" value="1"/>
</dbReference>
<keyword evidence="2" id="KW-0808">Transferase</keyword>
<accession>A0A939FZZ5</accession>
<protein>
    <submittedName>
        <fullName evidence="6">FGGY-family carbohydrate kinase</fullName>
    </submittedName>
</protein>
<evidence type="ECO:0000313" key="7">
    <source>
        <dbReference type="Proteomes" id="UP000664122"/>
    </source>
</evidence>
<dbReference type="EMBL" id="JAFMPP010000008">
    <property type="protein sequence ID" value="MBO0663088.1"/>
    <property type="molecule type" value="Genomic_DNA"/>
</dbReference>
<dbReference type="CDD" id="cd07772">
    <property type="entry name" value="ASKHA_NBD_FGGY_NaCK-like"/>
    <property type="match status" value="1"/>
</dbReference>
<dbReference type="RefSeq" id="WP_207257872.1">
    <property type="nucleotide sequence ID" value="NZ_JAFMPP010000008.1"/>
</dbReference>
<organism evidence="6 7">
    <name type="scientific">Jiella flava</name>
    <dbReference type="NCBI Taxonomy" id="2816857"/>
    <lineage>
        <taxon>Bacteria</taxon>
        <taxon>Pseudomonadati</taxon>
        <taxon>Pseudomonadota</taxon>
        <taxon>Alphaproteobacteria</taxon>
        <taxon>Hyphomicrobiales</taxon>
        <taxon>Aurantimonadaceae</taxon>
        <taxon>Jiella</taxon>
    </lineage>
</organism>
<name>A0A939FZZ5_9HYPH</name>
<reference evidence="6" key="1">
    <citation type="submission" date="2021-03" db="EMBL/GenBank/DDBJ databases">
        <title>Whole genome sequence of Jiella sp. CQZ9-1.</title>
        <authorList>
            <person name="Tuo L."/>
        </authorList>
    </citation>
    <scope>NUCLEOTIDE SEQUENCE</scope>
    <source>
        <strain evidence="6">CQZ9-1</strain>
    </source>
</reference>
<dbReference type="AlphaFoldDB" id="A0A939FZZ5"/>
<dbReference type="SUPFAM" id="SSF53067">
    <property type="entry name" value="Actin-like ATPase domain"/>
    <property type="match status" value="2"/>
</dbReference>
<dbReference type="GO" id="GO:0016301">
    <property type="term" value="F:kinase activity"/>
    <property type="evidence" value="ECO:0007669"/>
    <property type="project" value="UniProtKB-KW"/>
</dbReference>
<evidence type="ECO:0000259" key="5">
    <source>
        <dbReference type="Pfam" id="PF21546"/>
    </source>
</evidence>
<evidence type="ECO:0000256" key="3">
    <source>
        <dbReference type="ARBA" id="ARBA00022777"/>
    </source>
</evidence>
<comment type="caution">
    <text evidence="6">The sequence shown here is derived from an EMBL/GenBank/DDBJ whole genome shotgun (WGS) entry which is preliminary data.</text>
</comment>
<feature type="domain" description="Carbohydrate kinase FGGY C-terminal" evidence="5">
    <location>
        <begin position="249"/>
        <end position="425"/>
    </location>
</feature>
<dbReference type="Pfam" id="PF21546">
    <property type="entry name" value="FGGY_C_2"/>
    <property type="match status" value="1"/>
</dbReference>
<sequence length="470" mass="49529">MTFERVAVIDIGKTNAKVALVDRTSLSEVAVRKIPNGVVEAPPYPHVAVERLWAFILDSLSALQAECGVDAIAVTTHGACAALLRADGELALPILDYEHAGPESRAADYDALRPDFAETGSPRLPAGLNLGAQLYWQQQRFPDRFGAAREMLTYPQYWAYRLTGVAAAEVTSLGCHTDLWEPGRNRYSSLVDRLGWRRLMPPLRHARDVLGPIRPEIATATGLKANCPVVGGIHDSNASLLPHLMCEARPFAVVSTGTWVIAMAVGGDDVTLDPRRDTLVNVDADGQPVRSARFMGGRDHARAIGAAEARYGLDDLAAVVEREIMLLPAIEGGIGPFAGRSGGWTVPPETLSAAERAAAAALYLASMTVTCLDMIGAGGTIVVEGSFTGDPILLALIAALSGRKVKGAEAQTTGTSIGAAMLVAAGPKVSAVEARGPEALGALLPAVRAYGQHWETAVTRDMGALYSVGA</sequence>
<dbReference type="GO" id="GO:0005975">
    <property type="term" value="P:carbohydrate metabolic process"/>
    <property type="evidence" value="ECO:0007669"/>
    <property type="project" value="InterPro"/>
</dbReference>
<dbReference type="Gene3D" id="3.30.420.40">
    <property type="match status" value="2"/>
</dbReference>
<dbReference type="PANTHER" id="PTHR43095">
    <property type="entry name" value="SUGAR KINASE"/>
    <property type="match status" value="1"/>
</dbReference>
<evidence type="ECO:0000313" key="6">
    <source>
        <dbReference type="EMBL" id="MBO0663088.1"/>
    </source>
</evidence>
<gene>
    <name evidence="6" type="ORF">J1C48_10910</name>
</gene>
<evidence type="ECO:0000256" key="1">
    <source>
        <dbReference type="ARBA" id="ARBA00009156"/>
    </source>
</evidence>